<feature type="domain" description="DNA helicase Pif1-like 2B" evidence="4">
    <location>
        <begin position="473"/>
        <end position="507"/>
    </location>
</feature>
<comment type="cofactor">
    <cofactor evidence="1">
        <name>Mg(2+)</name>
        <dbReference type="ChEBI" id="CHEBI:18420"/>
    </cofactor>
</comment>
<dbReference type="SUPFAM" id="SSF52540">
    <property type="entry name" value="P-loop containing nucleoside triphosphate hydrolases"/>
    <property type="match status" value="2"/>
</dbReference>
<dbReference type="EC" id="5.6.2.3" evidence="1"/>
<dbReference type="InterPro" id="IPR010285">
    <property type="entry name" value="DNA_helicase_pif1-like_DEAD"/>
</dbReference>
<organism evidence="5 6">
    <name type="scientific">Pseudoneurospora amorphoporcata</name>
    <dbReference type="NCBI Taxonomy" id="241081"/>
    <lineage>
        <taxon>Eukaryota</taxon>
        <taxon>Fungi</taxon>
        <taxon>Dikarya</taxon>
        <taxon>Ascomycota</taxon>
        <taxon>Pezizomycotina</taxon>
        <taxon>Sordariomycetes</taxon>
        <taxon>Sordariomycetidae</taxon>
        <taxon>Sordariales</taxon>
        <taxon>Sordariaceae</taxon>
        <taxon>Pseudoneurospora</taxon>
    </lineage>
</organism>
<reference evidence="5" key="2">
    <citation type="submission" date="2023-06" db="EMBL/GenBank/DDBJ databases">
        <authorList>
            <consortium name="Lawrence Berkeley National Laboratory"/>
            <person name="Mondo S.J."/>
            <person name="Hensen N."/>
            <person name="Bonometti L."/>
            <person name="Westerberg I."/>
            <person name="Brannstrom I.O."/>
            <person name="Guillou S."/>
            <person name="Cros-Aarteil S."/>
            <person name="Calhoun S."/>
            <person name="Haridas S."/>
            <person name="Kuo A."/>
            <person name="Pangilinan J."/>
            <person name="Riley R."/>
            <person name="Labutti K."/>
            <person name="Andreopoulos B."/>
            <person name="Lipzen A."/>
            <person name="Chen C."/>
            <person name="Yanf M."/>
            <person name="Daum C."/>
            <person name="Ng V."/>
            <person name="Clum A."/>
            <person name="Steindorff A."/>
            <person name="Ohm R."/>
            <person name="Martin F."/>
            <person name="Silar P."/>
            <person name="Natvig D."/>
            <person name="Lalanne C."/>
            <person name="Gautier V."/>
            <person name="Ament-Velasquez S.L."/>
            <person name="Kruys A."/>
            <person name="Hutchinson M.I."/>
            <person name="Powell A.J."/>
            <person name="Barry K."/>
            <person name="Miller A.N."/>
            <person name="Grigoriev I.V."/>
            <person name="Debuchy R."/>
            <person name="Gladieux P."/>
            <person name="Thoren M.H."/>
            <person name="Johannesson H."/>
        </authorList>
    </citation>
    <scope>NUCLEOTIDE SEQUENCE</scope>
    <source>
        <strain evidence="5">CBS 626.80</strain>
    </source>
</reference>
<dbReference type="GO" id="GO:0043139">
    <property type="term" value="F:5'-3' DNA helicase activity"/>
    <property type="evidence" value="ECO:0007669"/>
    <property type="project" value="UniProtKB-EC"/>
</dbReference>
<proteinExistence type="inferred from homology"/>
<keyword evidence="1" id="KW-0347">Helicase</keyword>
<evidence type="ECO:0000259" key="3">
    <source>
        <dbReference type="Pfam" id="PF05970"/>
    </source>
</evidence>
<dbReference type="PANTHER" id="PTHR47642">
    <property type="entry name" value="ATP-DEPENDENT DNA HELICASE"/>
    <property type="match status" value="1"/>
</dbReference>
<comment type="caution">
    <text evidence="5">The sequence shown here is derived from an EMBL/GenBank/DDBJ whole genome shotgun (WGS) entry which is preliminary data.</text>
</comment>
<accession>A0AAN6NLS7</accession>
<evidence type="ECO:0000256" key="1">
    <source>
        <dbReference type="RuleBase" id="RU363044"/>
    </source>
</evidence>
<keyword evidence="1" id="KW-0233">DNA recombination</keyword>
<evidence type="ECO:0000256" key="2">
    <source>
        <dbReference type="SAM" id="MobiDB-lite"/>
    </source>
</evidence>
<dbReference type="Gene3D" id="3.40.50.300">
    <property type="entry name" value="P-loop containing nucleotide triphosphate hydrolases"/>
    <property type="match status" value="2"/>
</dbReference>
<sequence>MSTMRHGVHRLAGAFPIASLNQSSRLFSSSSSSLLCHSVPRHQDERDYGANWPQDHNGQPLSKEALVIAREYWRLQQIVDFSSTPLQSNLLHEIQSHRKAYTSIVLGANGSHGPPITRTYEPPYVEPVQATSFQLVQQQQQQLGLPTQPPSYNGFEDERPSLSPEQEAVVALAALGHNIFYTGSAGSGKSTVLHAIRDRLRLLGRQVQVVAPTGKAASNVNGLTTWSFAGWSPSSMRESIIDLVLSAWLDNAVVERIRETDVFIIDEISMVENHHFERLNTVFKVLRADPRPFGGVQIIVVGDFCQLPPVLPFQLCYQCGSKMTMTGRQPFTRYTCDPCNLTFSDAEKWVFYSRAWQECNFTNIHLQSIHRQRDPTFISMLEKCRVGVRLTPQEVDLLVNHRSDTKNATRLYPRRLEARIHNEREFKKLPGYACTFRAHDSFHWERKLHPTLGHLNEAYPDGTLKALADQVLPAKLELKIGMPVVLFQNLDVRRGLCNGSQGEIIDFERCSDFKPRYLNDQIPDGFVDHPYADFILAKEHLFTVSNRNRSGRELAWPVVQFANGETRTIKPITRITEFGSKKPYSLLSRTQIPLGPAWAMTIHRAQGMTMDRVIVDLTSAFVTGQAYVALSRARSLEGLKVEGNTRHLLAGMGMDQAVREFLTRTFGPGWTGGRMSEVYSLPAAAMRYKLELPPAAGPDAGTVSDSDQEPPSMEGASTS</sequence>
<dbReference type="Pfam" id="PF05970">
    <property type="entry name" value="PIF1"/>
    <property type="match status" value="1"/>
</dbReference>
<dbReference type="GO" id="GO:0006281">
    <property type="term" value="P:DNA repair"/>
    <property type="evidence" value="ECO:0007669"/>
    <property type="project" value="UniProtKB-KW"/>
</dbReference>
<dbReference type="CDD" id="cd18809">
    <property type="entry name" value="SF1_C_RecD"/>
    <property type="match status" value="1"/>
</dbReference>
<dbReference type="InterPro" id="IPR027417">
    <property type="entry name" value="P-loop_NTPase"/>
</dbReference>
<gene>
    <name evidence="5" type="ORF">QBC32DRAFT_355156</name>
</gene>
<dbReference type="PANTHER" id="PTHR47642:SF7">
    <property type="entry name" value="ATP-DEPENDENT DNA HELICASE PIF1"/>
    <property type="match status" value="1"/>
</dbReference>
<reference evidence="5" key="1">
    <citation type="journal article" date="2023" name="Mol. Phylogenet. Evol.">
        <title>Genome-scale phylogeny and comparative genomics of the fungal order Sordariales.</title>
        <authorList>
            <person name="Hensen N."/>
            <person name="Bonometti L."/>
            <person name="Westerberg I."/>
            <person name="Brannstrom I.O."/>
            <person name="Guillou S."/>
            <person name="Cros-Aarteil S."/>
            <person name="Calhoun S."/>
            <person name="Haridas S."/>
            <person name="Kuo A."/>
            <person name="Mondo S."/>
            <person name="Pangilinan J."/>
            <person name="Riley R."/>
            <person name="LaButti K."/>
            <person name="Andreopoulos B."/>
            <person name="Lipzen A."/>
            <person name="Chen C."/>
            <person name="Yan M."/>
            <person name="Daum C."/>
            <person name="Ng V."/>
            <person name="Clum A."/>
            <person name="Steindorff A."/>
            <person name="Ohm R.A."/>
            <person name="Martin F."/>
            <person name="Silar P."/>
            <person name="Natvig D.O."/>
            <person name="Lalanne C."/>
            <person name="Gautier V."/>
            <person name="Ament-Velasquez S.L."/>
            <person name="Kruys A."/>
            <person name="Hutchinson M.I."/>
            <person name="Powell A.J."/>
            <person name="Barry K."/>
            <person name="Miller A.N."/>
            <person name="Grigoriev I.V."/>
            <person name="Debuchy R."/>
            <person name="Gladieux P."/>
            <person name="Hiltunen Thoren M."/>
            <person name="Johannesson H."/>
        </authorList>
    </citation>
    <scope>NUCLEOTIDE SEQUENCE</scope>
    <source>
        <strain evidence="5">CBS 626.80</strain>
    </source>
</reference>
<dbReference type="GO" id="GO:0000723">
    <property type="term" value="P:telomere maintenance"/>
    <property type="evidence" value="ECO:0007669"/>
    <property type="project" value="InterPro"/>
</dbReference>
<dbReference type="InterPro" id="IPR049163">
    <property type="entry name" value="Pif1-like_2B_dom"/>
</dbReference>
<comment type="similarity">
    <text evidence="1">Belongs to the helicase family.</text>
</comment>
<feature type="region of interest" description="Disordered" evidence="2">
    <location>
        <begin position="695"/>
        <end position="719"/>
    </location>
</feature>
<dbReference type="Pfam" id="PF21530">
    <property type="entry name" value="Pif1_2B_dom"/>
    <property type="match status" value="1"/>
</dbReference>
<dbReference type="Proteomes" id="UP001303222">
    <property type="component" value="Unassembled WGS sequence"/>
</dbReference>
<keyword evidence="1 5" id="KW-0378">Hydrolase</keyword>
<dbReference type="InterPro" id="IPR051055">
    <property type="entry name" value="PIF1_helicase"/>
</dbReference>
<name>A0AAN6NLS7_9PEZI</name>
<dbReference type="GO" id="GO:0016787">
    <property type="term" value="F:hydrolase activity"/>
    <property type="evidence" value="ECO:0007669"/>
    <property type="project" value="UniProtKB-KW"/>
</dbReference>
<evidence type="ECO:0000259" key="4">
    <source>
        <dbReference type="Pfam" id="PF21530"/>
    </source>
</evidence>
<dbReference type="AlphaFoldDB" id="A0AAN6NLS7"/>
<keyword evidence="1" id="KW-0067">ATP-binding</keyword>
<keyword evidence="1" id="KW-0234">DNA repair</keyword>
<evidence type="ECO:0000313" key="5">
    <source>
        <dbReference type="EMBL" id="KAK3947173.1"/>
    </source>
</evidence>
<dbReference type="GO" id="GO:0005524">
    <property type="term" value="F:ATP binding"/>
    <property type="evidence" value="ECO:0007669"/>
    <property type="project" value="UniProtKB-KW"/>
</dbReference>
<dbReference type="GO" id="GO:0006310">
    <property type="term" value="P:DNA recombination"/>
    <property type="evidence" value="ECO:0007669"/>
    <property type="project" value="UniProtKB-KW"/>
</dbReference>
<feature type="domain" description="DNA helicase Pif1-like DEAD-box helicase" evidence="3">
    <location>
        <begin position="163"/>
        <end position="311"/>
    </location>
</feature>
<dbReference type="EMBL" id="MU859395">
    <property type="protein sequence ID" value="KAK3947173.1"/>
    <property type="molecule type" value="Genomic_DNA"/>
</dbReference>
<keyword evidence="1" id="KW-0227">DNA damage</keyword>
<comment type="catalytic activity">
    <reaction evidence="1">
        <text>ATP + H2O = ADP + phosphate + H(+)</text>
        <dbReference type="Rhea" id="RHEA:13065"/>
        <dbReference type="ChEBI" id="CHEBI:15377"/>
        <dbReference type="ChEBI" id="CHEBI:15378"/>
        <dbReference type="ChEBI" id="CHEBI:30616"/>
        <dbReference type="ChEBI" id="CHEBI:43474"/>
        <dbReference type="ChEBI" id="CHEBI:456216"/>
        <dbReference type="EC" id="5.6.2.3"/>
    </reaction>
</comment>
<keyword evidence="6" id="KW-1185">Reference proteome</keyword>
<evidence type="ECO:0000313" key="6">
    <source>
        <dbReference type="Proteomes" id="UP001303222"/>
    </source>
</evidence>
<keyword evidence="1" id="KW-0547">Nucleotide-binding</keyword>
<protein>
    <recommendedName>
        <fullName evidence="1">ATP-dependent DNA helicase</fullName>
        <ecNumber evidence="1">5.6.2.3</ecNumber>
    </recommendedName>
</protein>